<dbReference type="PANTHER" id="PTHR40572">
    <property type="entry name" value="PROTEIN BAX"/>
    <property type="match status" value="1"/>
</dbReference>
<proteinExistence type="predicted"/>
<dbReference type="Gene3D" id="1.10.530.10">
    <property type="match status" value="1"/>
</dbReference>
<protein>
    <recommendedName>
        <fullName evidence="1">Mannosyl-glycoprotein endo-beta-N-acetylglucosamidase-like domain-containing protein</fullName>
    </recommendedName>
</protein>
<comment type="caution">
    <text evidence="2">The sequence shown here is derived from an EMBL/GenBank/DDBJ whole genome shotgun (WGS) entry which is preliminary data.</text>
</comment>
<dbReference type="PANTHER" id="PTHR40572:SF1">
    <property type="entry name" value="PROTEIN BAX"/>
    <property type="match status" value="1"/>
</dbReference>
<sequence length="314" mass="34025">MVGSAIHLDMTGYRHSPPIATGCRARLLACALGMAVSAGLTGGQAAAASDLIRHLPPRTPLVTMPWAVEEGGLDVAVLSTPRPVVTPLPTARSRTSALPPIRLPGDIDAAMGDERKSRFLGAVLPAIVAVNNAVLGERARLQAILRDVRAGITPSPRDQAWIAQIARFYRGKATDLDDLLARVDAIPTSLALGQAALESGWGTSRSAREGNALFGVMTWDDALFVVKPYETIVESVIDYVRTLNSHPAYAEFRAERQMMRRMGEQLDGGLLLRHLTRYSELGGDYIERVTVVIRQNGFADYDRMDLLAPWVPHG</sequence>
<gene>
    <name evidence="2" type="ORF">DCK97_18595</name>
</gene>
<evidence type="ECO:0000313" key="2">
    <source>
        <dbReference type="EMBL" id="HAE49430.1"/>
    </source>
</evidence>
<dbReference type="InterPro" id="IPR053195">
    <property type="entry name" value="Bax-like"/>
</dbReference>
<evidence type="ECO:0000313" key="3">
    <source>
        <dbReference type="Proteomes" id="UP000257706"/>
    </source>
</evidence>
<dbReference type="EMBL" id="DMAI01000305">
    <property type="protein sequence ID" value="HAE49430.1"/>
    <property type="molecule type" value="Genomic_DNA"/>
</dbReference>
<reference evidence="2 3" key="1">
    <citation type="journal article" date="2018" name="Nat. Biotechnol.">
        <title>A standardized bacterial taxonomy based on genome phylogeny substantially revises the tree of life.</title>
        <authorList>
            <person name="Parks D.H."/>
            <person name="Chuvochina M."/>
            <person name="Waite D.W."/>
            <person name="Rinke C."/>
            <person name="Skarshewski A."/>
            <person name="Chaumeil P.A."/>
            <person name="Hugenholtz P."/>
        </authorList>
    </citation>
    <scope>NUCLEOTIDE SEQUENCE [LARGE SCALE GENOMIC DNA]</scope>
    <source>
        <strain evidence="2">UBA8739</strain>
    </source>
</reference>
<evidence type="ECO:0000259" key="1">
    <source>
        <dbReference type="Pfam" id="PF01832"/>
    </source>
</evidence>
<dbReference type="Pfam" id="PF01832">
    <property type="entry name" value="Glucosaminidase"/>
    <property type="match status" value="1"/>
</dbReference>
<feature type="domain" description="Mannosyl-glycoprotein endo-beta-N-acetylglucosamidase-like" evidence="1">
    <location>
        <begin position="181"/>
        <end position="255"/>
    </location>
</feature>
<dbReference type="GO" id="GO:0004040">
    <property type="term" value="F:amidase activity"/>
    <property type="evidence" value="ECO:0007669"/>
    <property type="project" value="InterPro"/>
</dbReference>
<organism evidence="2 3">
    <name type="scientific">Tistrella mobilis</name>
    <dbReference type="NCBI Taxonomy" id="171437"/>
    <lineage>
        <taxon>Bacteria</taxon>
        <taxon>Pseudomonadati</taxon>
        <taxon>Pseudomonadota</taxon>
        <taxon>Alphaproteobacteria</taxon>
        <taxon>Geminicoccales</taxon>
        <taxon>Geminicoccaceae</taxon>
        <taxon>Tistrella</taxon>
    </lineage>
</organism>
<accession>A0A3B9INV3</accession>
<dbReference type="Proteomes" id="UP000257706">
    <property type="component" value="Unassembled WGS sequence"/>
</dbReference>
<name>A0A3B9INV3_9PROT</name>
<dbReference type="InterPro" id="IPR002901">
    <property type="entry name" value="MGlyc_endo_b_GlcNAc-like_dom"/>
</dbReference>
<dbReference type="AlphaFoldDB" id="A0A3B9INV3"/>